<dbReference type="Proteomes" id="UP001344658">
    <property type="component" value="Unassembled WGS sequence"/>
</dbReference>
<dbReference type="PANTHER" id="PTHR45527">
    <property type="entry name" value="NONRIBOSOMAL PEPTIDE SYNTHETASE"/>
    <property type="match status" value="1"/>
</dbReference>
<reference evidence="2 3" key="1">
    <citation type="submission" date="2023-12" db="EMBL/GenBank/DDBJ databases">
        <title>Streptomyces sp. V4-01.</title>
        <authorList>
            <person name="Somphong A."/>
            <person name="Phongsopitanun W."/>
        </authorList>
    </citation>
    <scope>NUCLEOTIDE SEQUENCE [LARGE SCALE GENOMIC DNA]</scope>
    <source>
        <strain evidence="2 3">V4-01</strain>
    </source>
</reference>
<dbReference type="RefSeq" id="WP_330801021.1">
    <property type="nucleotide sequence ID" value="NZ_JAZEWV010000082.1"/>
</dbReference>
<organism evidence="2 3">
    <name type="scientific">Actinacidiphila polyblastidii</name>
    <dbReference type="NCBI Taxonomy" id="3110430"/>
    <lineage>
        <taxon>Bacteria</taxon>
        <taxon>Bacillati</taxon>
        <taxon>Actinomycetota</taxon>
        <taxon>Actinomycetes</taxon>
        <taxon>Kitasatosporales</taxon>
        <taxon>Streptomycetaceae</taxon>
        <taxon>Actinacidiphila</taxon>
    </lineage>
</organism>
<evidence type="ECO:0000313" key="2">
    <source>
        <dbReference type="EMBL" id="MEE4547025.1"/>
    </source>
</evidence>
<feature type="non-terminal residue" evidence="2">
    <location>
        <position position="305"/>
    </location>
</feature>
<feature type="domain" description="AMP-dependent synthetase/ligase" evidence="1">
    <location>
        <begin position="2"/>
        <end position="272"/>
    </location>
</feature>
<dbReference type="PROSITE" id="PS00455">
    <property type="entry name" value="AMP_BINDING"/>
    <property type="match status" value="1"/>
</dbReference>
<dbReference type="Gene3D" id="3.40.50.980">
    <property type="match status" value="2"/>
</dbReference>
<dbReference type="InterPro" id="IPR020845">
    <property type="entry name" value="AMP-binding_CS"/>
</dbReference>
<comment type="caution">
    <text evidence="2">The sequence shown here is derived from an EMBL/GenBank/DDBJ whole genome shotgun (WGS) entry which is preliminary data.</text>
</comment>
<dbReference type="Pfam" id="PF00501">
    <property type="entry name" value="AMP-binding"/>
    <property type="match status" value="1"/>
</dbReference>
<keyword evidence="3" id="KW-1185">Reference proteome</keyword>
<accession>A0ABU7PMF6</accession>
<dbReference type="EMBL" id="JAZEWV010000082">
    <property type="protein sequence ID" value="MEE4547025.1"/>
    <property type="molecule type" value="Genomic_DNA"/>
</dbReference>
<dbReference type="SUPFAM" id="SSF56801">
    <property type="entry name" value="Acetyl-CoA synthetase-like"/>
    <property type="match status" value="1"/>
</dbReference>
<dbReference type="PANTHER" id="PTHR45527:SF1">
    <property type="entry name" value="FATTY ACID SYNTHASE"/>
    <property type="match status" value="1"/>
</dbReference>
<proteinExistence type="predicted"/>
<name>A0ABU7PMF6_9ACTN</name>
<gene>
    <name evidence="2" type="ORF">V2S66_34310</name>
</gene>
<dbReference type="InterPro" id="IPR000873">
    <property type="entry name" value="AMP-dep_synth/lig_dom"/>
</dbReference>
<sequence length="305" mass="32194">HPGQPRQHWEGQFADAGVRVLLTDRPEGDPGLPRCERVLHLTRGRAGADDDRAPYLAPGLRPARLAYLMYTSGSTGVPKGVATTHGDILALAADRRWDGDEHERVLLHSSIAFDASTYELWVPLLRGGTVVVAPPGDADPEVLRTAVRRHGVTALWLTAGLFHHLADLDPGFFAGLRAVWAGGDAVSPQAAARVLRAHPGLTLGNGYGPTETTTFAASYVTAEADDLAGGVLPIGRPLDGMRAHVLDAALRPAAPGVVAELYVSGAGVARGYAGRAGLTASRFVACPFDAGERMYRTGDLVRRGP</sequence>
<feature type="non-terminal residue" evidence="2">
    <location>
        <position position="1"/>
    </location>
</feature>
<evidence type="ECO:0000313" key="3">
    <source>
        <dbReference type="Proteomes" id="UP001344658"/>
    </source>
</evidence>
<evidence type="ECO:0000259" key="1">
    <source>
        <dbReference type="Pfam" id="PF00501"/>
    </source>
</evidence>
<protein>
    <submittedName>
        <fullName evidence="2">AMP-binding protein</fullName>
    </submittedName>
</protein>
<dbReference type="Gene3D" id="2.30.38.10">
    <property type="entry name" value="Luciferase, Domain 3"/>
    <property type="match status" value="1"/>
</dbReference>